<feature type="domain" description="Autotransporter" evidence="3">
    <location>
        <begin position="377"/>
        <end position="653"/>
    </location>
</feature>
<dbReference type="InterPro" id="IPR001087">
    <property type="entry name" value="GDSL"/>
</dbReference>
<keyword evidence="2" id="KW-0732">Signal</keyword>
<comment type="caution">
    <text evidence="4">The sequence shown here is derived from an EMBL/GenBank/DDBJ whole genome shotgun (WGS) entry which is preliminary data.</text>
</comment>
<keyword evidence="1" id="KW-0378">Hydrolase</keyword>
<evidence type="ECO:0000256" key="2">
    <source>
        <dbReference type="SAM" id="SignalP"/>
    </source>
</evidence>
<dbReference type="RefSeq" id="WP_235704275.1">
    <property type="nucleotide sequence ID" value="NZ_JAKGBZ010000017.1"/>
</dbReference>
<gene>
    <name evidence="4" type="ORF">L2A60_10165</name>
</gene>
<protein>
    <submittedName>
        <fullName evidence="4">Autotransporter domain-containing protein</fullName>
    </submittedName>
</protein>
<dbReference type="InterPro" id="IPR036709">
    <property type="entry name" value="Autotransporte_beta_dom_sf"/>
</dbReference>
<dbReference type="NCBIfam" id="TIGR01414">
    <property type="entry name" value="autotrans_barl"/>
    <property type="match status" value="1"/>
</dbReference>
<name>A0ABS9DWC6_9PROT</name>
<sequence>MSLKKALAGGLALSGIALALAIAPFAYAASPGSFYAFGDSLVDNGNIPRLTGIPYPPSPPYYEYHFSNGPVWAEYLPGLTGLDFQPSNDYGVGGAFTGPLTIDGQTFNNISNVEGFPAPLPSFLQEIQSFASKGGHFTSRDVVGVWVGANNYFVAAGQILADPAQYKQIIIGAVTTAITQTSEGIVQLAQLGARQIIVQSLPPLGATPEFNANPLESFVADQISTAHDAALERAIATIHQKIGTNIILINQSLLFKELLVNPGAFGITNVTDACRLTAACLGQPLSVQNQYLFWGNVHPTTHTHLLVAEYSASALNNLDSLAAPARLLASGAEAFSASISARMDALRNGASGISVNLPSAPMLADAAEGDTGPMGPMPDHRLSVYVTGGYDYGSRSNAPGNLGFSDNIGTVTAGADYRFNPHIAAGLAFGYGTDNATVNGGANVQAHAYQFAAYAMAQSRHLFLDGQVDYGIAQVTQFSAPGVLVPMTAAPGGHTDSVVVNGGYLIRRGALAFGPIVGLDATQANVNAYTQQGDPALVMAVQTQSLSRTIASFGLGVSASAHIGALDLRPHGSIEGQAELDGTRGSFASVFTDEPLVGLTTNFPNQATRWGVADIGATATIFGQLAASVDLATTFARSDGNQRMVTAGMRYRF</sequence>
<evidence type="ECO:0000259" key="3">
    <source>
        <dbReference type="PROSITE" id="PS51208"/>
    </source>
</evidence>
<dbReference type="SMART" id="SM00869">
    <property type="entry name" value="Autotransporter"/>
    <property type="match status" value="1"/>
</dbReference>
<dbReference type="InterPro" id="IPR005546">
    <property type="entry name" value="Autotransporte_beta"/>
</dbReference>
<feature type="chain" id="PRO_5045325776" evidence="2">
    <location>
        <begin position="29"/>
        <end position="653"/>
    </location>
</feature>
<evidence type="ECO:0000256" key="1">
    <source>
        <dbReference type="ARBA" id="ARBA00022801"/>
    </source>
</evidence>
<dbReference type="Gene3D" id="2.40.128.130">
    <property type="entry name" value="Autotransporter beta-domain"/>
    <property type="match status" value="1"/>
</dbReference>
<dbReference type="PANTHER" id="PTHR45648">
    <property type="entry name" value="GDSL LIPASE/ACYLHYDROLASE FAMILY PROTEIN (AFU_ORTHOLOGUE AFUA_4G14700)"/>
    <property type="match status" value="1"/>
</dbReference>
<dbReference type="Pfam" id="PF03797">
    <property type="entry name" value="Autotransporter"/>
    <property type="match status" value="1"/>
</dbReference>
<keyword evidence="5" id="KW-1185">Reference proteome</keyword>
<dbReference type="Pfam" id="PF00657">
    <property type="entry name" value="Lipase_GDSL"/>
    <property type="match status" value="1"/>
</dbReference>
<dbReference type="CDD" id="cd01846">
    <property type="entry name" value="fatty_acyltransferase_like"/>
    <property type="match status" value="1"/>
</dbReference>
<dbReference type="InterPro" id="IPR051058">
    <property type="entry name" value="GDSL_Est/Lipase"/>
</dbReference>
<reference evidence="4 5" key="1">
    <citation type="submission" date="2022-01" db="EMBL/GenBank/DDBJ databases">
        <authorList>
            <person name="Won M."/>
            <person name="Kim S.-J."/>
            <person name="Kwon S.-W."/>
        </authorList>
    </citation>
    <scope>NUCLEOTIDE SEQUENCE [LARGE SCALE GENOMIC DNA]</scope>
    <source>
        <strain evidence="4 5">KCTC 23505</strain>
    </source>
</reference>
<organism evidence="4 5">
    <name type="scientific">Acidiphilium iwatense</name>
    <dbReference type="NCBI Taxonomy" id="768198"/>
    <lineage>
        <taxon>Bacteria</taxon>
        <taxon>Pseudomonadati</taxon>
        <taxon>Pseudomonadota</taxon>
        <taxon>Alphaproteobacteria</taxon>
        <taxon>Acetobacterales</taxon>
        <taxon>Acidocellaceae</taxon>
        <taxon>Acidiphilium</taxon>
    </lineage>
</organism>
<dbReference type="SUPFAM" id="SSF52266">
    <property type="entry name" value="SGNH hydrolase"/>
    <property type="match status" value="1"/>
</dbReference>
<dbReference type="Proteomes" id="UP001521209">
    <property type="component" value="Unassembled WGS sequence"/>
</dbReference>
<dbReference type="Gene3D" id="3.40.50.1110">
    <property type="entry name" value="SGNH hydrolase"/>
    <property type="match status" value="1"/>
</dbReference>
<evidence type="ECO:0000313" key="5">
    <source>
        <dbReference type="Proteomes" id="UP001521209"/>
    </source>
</evidence>
<feature type="signal peptide" evidence="2">
    <location>
        <begin position="1"/>
        <end position="28"/>
    </location>
</feature>
<accession>A0ABS9DWC6</accession>
<dbReference type="InterPro" id="IPR006315">
    <property type="entry name" value="OM_autotransptr_brl_dom"/>
</dbReference>
<dbReference type="InterPro" id="IPR036514">
    <property type="entry name" value="SGNH_hydro_sf"/>
</dbReference>
<dbReference type="EMBL" id="JAKGBZ010000017">
    <property type="protein sequence ID" value="MCF3947044.1"/>
    <property type="molecule type" value="Genomic_DNA"/>
</dbReference>
<evidence type="ECO:0000313" key="4">
    <source>
        <dbReference type="EMBL" id="MCF3947044.1"/>
    </source>
</evidence>
<dbReference type="PANTHER" id="PTHR45648:SF22">
    <property type="entry name" value="GDSL LIPASE_ACYLHYDROLASE FAMILY PROTEIN (AFU_ORTHOLOGUE AFUA_4G14700)"/>
    <property type="match status" value="1"/>
</dbReference>
<dbReference type="PROSITE" id="PS51208">
    <property type="entry name" value="AUTOTRANSPORTER"/>
    <property type="match status" value="1"/>
</dbReference>
<proteinExistence type="predicted"/>
<dbReference type="SUPFAM" id="SSF103515">
    <property type="entry name" value="Autotransporter"/>
    <property type="match status" value="1"/>
</dbReference>